<organism evidence="1 2">
    <name type="scientific">Romanomermis culicivorax</name>
    <name type="common">Nematode worm</name>
    <dbReference type="NCBI Taxonomy" id="13658"/>
    <lineage>
        <taxon>Eukaryota</taxon>
        <taxon>Metazoa</taxon>
        <taxon>Ecdysozoa</taxon>
        <taxon>Nematoda</taxon>
        <taxon>Enoplea</taxon>
        <taxon>Dorylaimia</taxon>
        <taxon>Mermithida</taxon>
        <taxon>Mermithoidea</taxon>
        <taxon>Mermithidae</taxon>
        <taxon>Romanomermis</taxon>
    </lineage>
</organism>
<accession>A0A915JJT0</accession>
<evidence type="ECO:0000313" key="1">
    <source>
        <dbReference type="Proteomes" id="UP000887565"/>
    </source>
</evidence>
<proteinExistence type="predicted"/>
<dbReference type="AlphaFoldDB" id="A0A915JJT0"/>
<keyword evidence="1" id="KW-1185">Reference proteome</keyword>
<protein>
    <submittedName>
        <fullName evidence="2">Uncharacterized protein</fullName>
    </submittedName>
</protein>
<dbReference type="WBParaSite" id="nRc.2.0.1.t26434-RA">
    <property type="protein sequence ID" value="nRc.2.0.1.t26434-RA"/>
    <property type="gene ID" value="nRc.2.0.1.g26434"/>
</dbReference>
<reference evidence="2" key="1">
    <citation type="submission" date="2022-11" db="UniProtKB">
        <authorList>
            <consortium name="WormBaseParasite"/>
        </authorList>
    </citation>
    <scope>IDENTIFICATION</scope>
</reference>
<evidence type="ECO:0000313" key="2">
    <source>
        <dbReference type="WBParaSite" id="nRc.2.0.1.t26434-RA"/>
    </source>
</evidence>
<sequence length="263" mass="30701">MYYGNRLYYGNRTVARACHKKLIPIPDHNNLPEEYQLTLSGREARARDPANVALHDRLLLFNQNGLMVFASDLDLRRTWLNGTWRVEIWNHSNNQWTDGRLGPRTTNHAEGWHNRINHDFGHPHPALNSFLNWLQESSHVTNIRMQQLLNGNEQPRRRNPRYQVVDRRLLDAKNQFERQHALVIGGFNQDVLQDIQIFMRQLTSTPRSTAWRSMTSHRAVPRHALVSMSRTTGATRAARSRTVPRGKLFVRNTRSFVNASLMR</sequence>
<dbReference type="Proteomes" id="UP000887565">
    <property type="component" value="Unplaced"/>
</dbReference>
<name>A0A915JJT0_ROMCU</name>